<proteinExistence type="inferred from homology"/>
<comment type="similarity">
    <text evidence="1">Belongs to the SufE family.</text>
</comment>
<dbReference type="Pfam" id="PF02657">
    <property type="entry name" value="SufE"/>
    <property type="match status" value="1"/>
</dbReference>
<dbReference type="AlphaFoldDB" id="A0A6G6BKJ0"/>
<evidence type="ECO:0000259" key="2">
    <source>
        <dbReference type="Pfam" id="PF02657"/>
    </source>
</evidence>
<accession>A0A6G6BKJ0</accession>
<dbReference type="Gene3D" id="3.90.1010.10">
    <property type="match status" value="1"/>
</dbReference>
<dbReference type="PANTHER" id="PTHR43597">
    <property type="entry name" value="SULFUR ACCEPTOR PROTEIN CSDE"/>
    <property type="match status" value="1"/>
</dbReference>
<dbReference type="PANTHER" id="PTHR43597:SF5">
    <property type="entry name" value="SUFE-LIKE PROTEIN 2, CHLOROPLASTIC"/>
    <property type="match status" value="1"/>
</dbReference>
<evidence type="ECO:0000313" key="3">
    <source>
        <dbReference type="EMBL" id="QID52449.1"/>
    </source>
</evidence>
<dbReference type="EMBL" id="MN038469">
    <property type="protein sequence ID" value="QID52449.1"/>
    <property type="molecule type" value="Genomic_DNA"/>
</dbReference>
<dbReference type="InterPro" id="IPR003808">
    <property type="entry name" value="Fe-S_metab-assoc_dom"/>
</dbReference>
<organism evidence="3">
    <name type="scientific">Blattabacterium sp.</name>
    <name type="common">Balta sp.</name>
    <dbReference type="NCBI Taxonomy" id="2712791"/>
    <lineage>
        <taxon>Bacteria</taxon>
        <taxon>Pseudomonadati</taxon>
        <taxon>Bacteroidota</taxon>
        <taxon>Flavobacteriia</taxon>
        <taxon>Flavobacteriales</taxon>
        <taxon>Blattabacteriaceae</taxon>
        <taxon>Blattabacterium</taxon>
    </lineage>
</organism>
<feature type="non-terminal residue" evidence="3">
    <location>
        <position position="137"/>
    </location>
</feature>
<sequence length="137" mass="16296">MDLERREKEIKKKFESLKDWEKRYRYLIDLGEKLTKKSSDFRSEDKLIHGCQSKVWLEVIFNNNKLFFDADSDALLPKGMAALMIYLYSDLFPYEIVSSNNNLIYELKLTTFLSPIRANGLILLLKKIKHYANYFNK</sequence>
<dbReference type="SUPFAM" id="SSF82649">
    <property type="entry name" value="SufE/NifU"/>
    <property type="match status" value="1"/>
</dbReference>
<protein>
    <submittedName>
        <fullName evidence="3">Cysteine desulfuration protein</fullName>
    </submittedName>
</protein>
<evidence type="ECO:0000256" key="1">
    <source>
        <dbReference type="ARBA" id="ARBA00010282"/>
    </source>
</evidence>
<reference evidence="3" key="1">
    <citation type="journal article" date="2020" name="Biol. Lett.">
        <title>Evolutionary rates are correlated between cockroach symbionts and mitochondrial genomes.</title>
        <authorList>
            <person name="Arab D.A."/>
            <person name="Bourguignon T."/>
            <person name="Wang Z."/>
            <person name="Ho S.Y.W."/>
            <person name="Lo N."/>
        </authorList>
    </citation>
    <scope>NUCLEOTIDE SEQUENCE</scope>
    <source>
        <strain evidence="3">DHOG187</strain>
    </source>
</reference>
<feature type="domain" description="Fe-S metabolism associated" evidence="2">
    <location>
        <begin position="12"/>
        <end position="130"/>
    </location>
</feature>
<name>A0A6G6BKJ0_9FLAO</name>